<sequence>MGKVGMCFHLDLDMTITVSKCTWSHGFPHSYQFTGTIQRKLMKIEAKCRSPAECKLDDSRAKMLLHATARLSPQILVFKLPGCHDVKLGRPVEIALPRFHHTVSIELDTHLLRIKPPRVGEFPVLETMSISGNIADLGALLDRCPRLRLLKVTFRGVDLASLEAGLAALEAAVANGLVVSLLGINGNVGRHNIESSRFVPILDAAVRVYSQEFIFTNKFLEYVHVDLPCFDHTMSIEMNLHPVYFRQLQDGVFLVLERLTISESCGVVDLASLVTRCPCLRVLKVTADTCNNVKIHSTSLQEIDLDLFGDNEFKKLKGPCWWPPSLPAYDTEAGEGKLTPRTIGDMTTNANMAA</sequence>
<dbReference type="EnsemblPlants" id="AVESA.00010b.r2.UnG1451850.1">
    <property type="protein sequence ID" value="AVESA.00010b.r2.UnG1451850.1.CDS"/>
    <property type="gene ID" value="AVESA.00010b.r2.UnG1451850"/>
</dbReference>
<organism evidence="1 2">
    <name type="scientific">Avena sativa</name>
    <name type="common">Oat</name>
    <dbReference type="NCBI Taxonomy" id="4498"/>
    <lineage>
        <taxon>Eukaryota</taxon>
        <taxon>Viridiplantae</taxon>
        <taxon>Streptophyta</taxon>
        <taxon>Embryophyta</taxon>
        <taxon>Tracheophyta</taxon>
        <taxon>Spermatophyta</taxon>
        <taxon>Magnoliopsida</taxon>
        <taxon>Liliopsida</taxon>
        <taxon>Poales</taxon>
        <taxon>Poaceae</taxon>
        <taxon>BOP clade</taxon>
        <taxon>Pooideae</taxon>
        <taxon>Poodae</taxon>
        <taxon>Poeae</taxon>
        <taxon>Poeae Chloroplast Group 1 (Aveneae type)</taxon>
        <taxon>Aveninae</taxon>
        <taxon>Avena</taxon>
    </lineage>
</organism>
<name>A0ACD6AU02_AVESA</name>
<accession>A0ACD6AU02</accession>
<evidence type="ECO:0000313" key="1">
    <source>
        <dbReference type="EnsemblPlants" id="AVESA.00010b.r2.UnG1451850.1.CDS"/>
    </source>
</evidence>
<dbReference type="Proteomes" id="UP001732700">
    <property type="component" value="Unassembled WGS sequence"/>
</dbReference>
<protein>
    <submittedName>
        <fullName evidence="1">Uncharacterized protein</fullName>
    </submittedName>
</protein>
<keyword evidence="2" id="KW-1185">Reference proteome</keyword>
<reference evidence="1" key="1">
    <citation type="submission" date="2025-09" db="UniProtKB">
        <authorList>
            <consortium name="EnsemblPlants"/>
        </authorList>
    </citation>
    <scope>IDENTIFICATION</scope>
</reference>
<proteinExistence type="predicted"/>
<evidence type="ECO:0000313" key="2">
    <source>
        <dbReference type="Proteomes" id="UP001732700"/>
    </source>
</evidence>